<evidence type="ECO:0000256" key="1">
    <source>
        <dbReference type="SAM" id="MobiDB-lite"/>
    </source>
</evidence>
<dbReference type="SUPFAM" id="SSF53187">
    <property type="entry name" value="Zn-dependent exopeptidases"/>
    <property type="match status" value="1"/>
</dbReference>
<dbReference type="RefSeq" id="WP_066664622.1">
    <property type="nucleotide sequence ID" value="NZ_CP011402.1"/>
</dbReference>
<evidence type="ECO:0000313" key="3">
    <source>
        <dbReference type="EMBL" id="SEO41584.1"/>
    </source>
</evidence>
<keyword evidence="2" id="KW-0472">Membrane</keyword>
<dbReference type="Gene3D" id="3.40.630.10">
    <property type="entry name" value="Zn peptidases"/>
    <property type="match status" value="2"/>
</dbReference>
<keyword evidence="2" id="KW-0812">Transmembrane</keyword>
<protein>
    <recommendedName>
        <fullName evidence="5">Peptidase family M28</fullName>
    </recommendedName>
</protein>
<evidence type="ECO:0008006" key="5">
    <source>
        <dbReference type="Google" id="ProtNLM"/>
    </source>
</evidence>
<dbReference type="PATRIC" id="fig|79604.3.peg.1988"/>
<dbReference type="AlphaFoldDB" id="A0A172S068"/>
<keyword evidence="4" id="KW-1185">Reference proteome</keyword>
<dbReference type="EMBL" id="FOEC01000001">
    <property type="protein sequence ID" value="SEO41584.1"/>
    <property type="molecule type" value="Genomic_DNA"/>
</dbReference>
<feature type="transmembrane region" description="Helical" evidence="2">
    <location>
        <begin position="84"/>
        <end position="104"/>
    </location>
</feature>
<feature type="transmembrane region" description="Helical" evidence="2">
    <location>
        <begin position="163"/>
        <end position="181"/>
    </location>
</feature>
<evidence type="ECO:0000313" key="4">
    <source>
        <dbReference type="Proteomes" id="UP000182975"/>
    </source>
</evidence>
<gene>
    <name evidence="3" type="ORF">SAMN02910314_00182</name>
</gene>
<feature type="transmembrane region" description="Helical" evidence="2">
    <location>
        <begin position="57"/>
        <end position="78"/>
    </location>
</feature>
<accession>A0A172S068</accession>
<feature type="region of interest" description="Disordered" evidence="1">
    <location>
        <begin position="503"/>
        <end position="548"/>
    </location>
</feature>
<evidence type="ECO:0000256" key="2">
    <source>
        <dbReference type="SAM" id="Phobius"/>
    </source>
</evidence>
<feature type="transmembrane region" description="Helical" evidence="2">
    <location>
        <begin position="187"/>
        <end position="208"/>
    </location>
</feature>
<dbReference type="OrthoDB" id="3169450at2"/>
<organism evidence="3 4">
    <name type="scientific">Denitrobacterium detoxificans</name>
    <dbReference type="NCBI Taxonomy" id="79604"/>
    <lineage>
        <taxon>Bacteria</taxon>
        <taxon>Bacillati</taxon>
        <taxon>Actinomycetota</taxon>
        <taxon>Coriobacteriia</taxon>
        <taxon>Eggerthellales</taxon>
        <taxon>Eggerthellaceae</taxon>
        <taxon>Denitrobacterium</taxon>
    </lineage>
</organism>
<reference evidence="4" key="1">
    <citation type="submission" date="2016-10" db="EMBL/GenBank/DDBJ databases">
        <authorList>
            <person name="Varghese N."/>
        </authorList>
    </citation>
    <scope>NUCLEOTIDE SEQUENCE [LARGE SCALE GENOMIC DNA]</scope>
    <source>
        <strain evidence="4">DSM 21843</strain>
    </source>
</reference>
<keyword evidence="2" id="KW-1133">Transmembrane helix</keyword>
<dbReference type="STRING" id="79604.AAY81_09925"/>
<name>A0A172S068_9ACTN</name>
<sequence length="1072" mass="115667">MSQMLDDIAYLSQEIGPRPAGTEEEHQAAEYIAERFEKGAGLRASIEEFSCCSQPGLLNAILFGLAAVVSILGIFINAVRVPALIVSLLCLALFALEVFNIPVLSRVMNRGVSQNVIARYKPETQNARGRRRKVILVANYDSDKMRAELSSGLMGVFPLAQKASWVGLAALPVLWVIRILAPAAGVFFGILIAIASICAAIQLALFVIHRTAAYNEAANNNAAGVATLIEIARIANFGRQVDQGEESAAGVQIEGEEAAREAGVIPEGASVSYELGDNAIADQATGAMRPVQVATNDIADELAQVGYVAEDQLTDDDVALMREETKAIFTGEAPLPAAPAPVQDEEDASAEDAEGQEEAEQPKEDNIPDWFKSAQAKAKSSDRKGKPIRRSRYADALDAAVKESSVHFEEANKVIHQEAESRDALRAASSIVEVAAPAQGEENDAEATLERAARARADLRARAEARLAARQRAHEQDEQNDIALQEALREEETAAVVEQIDGAGQAEAAQPVARRDEADAGSTTAMEPIDVSSLRAQVSQNDDSDPRVARLQARPSRDIQHAERVSNDRVVYDETQNEELVDFSQIPEPKSVEQAPVRRRPSVHQETVTPRVTLPEVLPTDAPALPSLDELKQHAPLADATEAPVRTSGNPELSARIPRIDVGGDDNMADNKRAALRNTLPSLSGTISAVKQPEPEEERHSTVSVAGSFAASGATSAFNPVGDELVADVDPNELYIDDVDDSAYDSDATATGAWAGPGYMEMPSKKGFFGRLFGKKKRYEVAPSASEWIGVDENFNPTEVGAARGGWESFQEGSDYERAQQASQGSYDDYAYDDYYDEDEYDDNPGTTQRWNGGAFSRARAAAEQLGSRGAAEEEDMVEERPRFRAQPLSAEFSEVAGLAAAMSGDSGRIPTQSEEMQEIYEFQDDGLNVEVWFVALGSEYSGNGGMKAFVQAHEKDLRGSVIVNVEALGAGKLSMVLSEGEVRTKKASSRMKHCARSANQATGMKIAETSIDWRESAASVAMANGLQGVTIAGMDDKKPAFMGQGDDVWETISEEKLQQNAEYVLNFIKNI</sequence>
<proteinExistence type="predicted"/>
<dbReference type="KEGG" id="ddt:AAY81_09925"/>
<feature type="region of interest" description="Disordered" evidence="1">
    <location>
        <begin position="636"/>
        <end position="666"/>
    </location>
</feature>
<feature type="region of interest" description="Disordered" evidence="1">
    <location>
        <begin position="330"/>
        <end position="369"/>
    </location>
</feature>
<feature type="compositionally biased region" description="Acidic residues" evidence="1">
    <location>
        <begin position="343"/>
        <end position="359"/>
    </location>
</feature>
<dbReference type="Proteomes" id="UP000182975">
    <property type="component" value="Unassembled WGS sequence"/>
</dbReference>